<organism evidence="2 3">
    <name type="scientific">Fusarium heterosporum</name>
    <dbReference type="NCBI Taxonomy" id="42747"/>
    <lineage>
        <taxon>Eukaryota</taxon>
        <taxon>Fungi</taxon>
        <taxon>Dikarya</taxon>
        <taxon>Ascomycota</taxon>
        <taxon>Pezizomycotina</taxon>
        <taxon>Sordariomycetes</taxon>
        <taxon>Hypocreomycetidae</taxon>
        <taxon>Hypocreales</taxon>
        <taxon>Nectriaceae</taxon>
        <taxon>Fusarium</taxon>
        <taxon>Fusarium heterosporum species complex</taxon>
    </lineage>
</organism>
<feature type="compositionally biased region" description="Polar residues" evidence="1">
    <location>
        <begin position="178"/>
        <end position="188"/>
    </location>
</feature>
<accession>A0A8H5TYN3</accession>
<feature type="compositionally biased region" description="Basic residues" evidence="1">
    <location>
        <begin position="329"/>
        <end position="339"/>
    </location>
</feature>
<feature type="compositionally biased region" description="Basic and acidic residues" evidence="1">
    <location>
        <begin position="189"/>
        <end position="199"/>
    </location>
</feature>
<dbReference type="AlphaFoldDB" id="A0A8H5TYN3"/>
<evidence type="ECO:0000313" key="2">
    <source>
        <dbReference type="EMBL" id="KAF5677564.1"/>
    </source>
</evidence>
<feature type="region of interest" description="Disordered" evidence="1">
    <location>
        <begin position="303"/>
        <end position="341"/>
    </location>
</feature>
<evidence type="ECO:0000256" key="1">
    <source>
        <dbReference type="SAM" id="MobiDB-lite"/>
    </source>
</evidence>
<reference evidence="2 3" key="1">
    <citation type="submission" date="2020-05" db="EMBL/GenBank/DDBJ databases">
        <title>Identification and distribution of gene clusters putatively required for synthesis of sphingolipid metabolism inhibitors in phylogenetically diverse species of the filamentous fungus Fusarium.</title>
        <authorList>
            <person name="Kim H.-S."/>
            <person name="Busman M."/>
            <person name="Brown D.W."/>
            <person name="Divon H."/>
            <person name="Uhlig S."/>
            <person name="Proctor R.H."/>
        </authorList>
    </citation>
    <scope>NUCLEOTIDE SEQUENCE [LARGE SCALE GENOMIC DNA]</scope>
    <source>
        <strain evidence="2 3">NRRL 20693</strain>
    </source>
</reference>
<proteinExistence type="predicted"/>
<feature type="region of interest" description="Disordered" evidence="1">
    <location>
        <begin position="178"/>
        <end position="207"/>
    </location>
</feature>
<comment type="caution">
    <text evidence="2">The sequence shown here is derived from an EMBL/GenBank/DDBJ whole genome shotgun (WGS) entry which is preliminary data.</text>
</comment>
<protein>
    <submittedName>
        <fullName evidence="2">Uncharacterized protein</fullName>
    </submittedName>
</protein>
<sequence length="545" mass="62366">MDDLIAMASIMQESHTRWLNVISRINSPENIARQNRLKQLDVEIQNTLKFTREDTQGNVNVRPIRALFNEQSRLEEEIERDTKLYEQELHEARAGMNAASESIRLQSTPSAAQDYLQYVSIPTPSRSPPHPEDLEVQHEHEVDNEDDGNGDGGDFPWDSSDDIQQDRRSEYLSIINHNQLQVVPSSQRESPHIDEDSARSAKRARRDPSPRLFIDFNELFESRQPLRPTQIVQHPLGTGDWFILECPIHQLDFSGEGAIQDAMRHLLDDHPDIIYVNPPIAIKEMGVQVLDCNEELAERNNAVPPAINPIPEHGQEEPNSQDPLPTQIHPKKRKKRGRQKAPIYSWKTPKSFAEIHPSIVSLQPGDIVGVWVEKSKHFQPAMIIPWGRFGRFNYNRTLAQVELNLKIPKCYDGARSDDTSPRPWAPGYEDNGGLAHRRMLPGIYFRAEQDFPFECQSSWLALNKLKIFDMDCPYTIHKGAVQEYIECHEEYHQHLDQARGPLIGCETEQVSAGEPELKEEGEEGDGVWRLGRPGVRRAQIVRSVE</sequence>
<keyword evidence="3" id="KW-1185">Reference proteome</keyword>
<feature type="compositionally biased region" description="Basic and acidic residues" evidence="1">
    <location>
        <begin position="129"/>
        <end position="141"/>
    </location>
</feature>
<feature type="region of interest" description="Disordered" evidence="1">
    <location>
        <begin position="120"/>
        <end position="162"/>
    </location>
</feature>
<gene>
    <name evidence="2" type="ORF">FHETE_1615</name>
</gene>
<dbReference type="Proteomes" id="UP000567885">
    <property type="component" value="Unassembled WGS sequence"/>
</dbReference>
<dbReference type="EMBL" id="JAAGWQ010000025">
    <property type="protein sequence ID" value="KAF5677564.1"/>
    <property type="molecule type" value="Genomic_DNA"/>
</dbReference>
<dbReference type="OrthoDB" id="5295362at2759"/>
<name>A0A8H5TYN3_FUSHE</name>
<evidence type="ECO:0000313" key="3">
    <source>
        <dbReference type="Proteomes" id="UP000567885"/>
    </source>
</evidence>